<protein>
    <submittedName>
        <fullName evidence="1">Uncharacterized protein</fullName>
    </submittedName>
</protein>
<dbReference type="Proteomes" id="UP000320762">
    <property type="component" value="Unassembled WGS sequence"/>
</dbReference>
<dbReference type="EMBL" id="VDMD01000082">
    <property type="protein sequence ID" value="TRM56036.1"/>
    <property type="molecule type" value="Genomic_DNA"/>
</dbReference>
<reference evidence="1 2" key="1">
    <citation type="journal article" date="2019" name="New Phytol.">
        <title>Comparative genomics reveals unique wood-decay strategies and fruiting body development in the Schizophyllaceae.</title>
        <authorList>
            <person name="Almasi E."/>
            <person name="Sahu N."/>
            <person name="Krizsan K."/>
            <person name="Balint B."/>
            <person name="Kovacs G.M."/>
            <person name="Kiss B."/>
            <person name="Cseklye J."/>
            <person name="Drula E."/>
            <person name="Henrissat B."/>
            <person name="Nagy I."/>
            <person name="Chovatia M."/>
            <person name="Adam C."/>
            <person name="LaButti K."/>
            <person name="Lipzen A."/>
            <person name="Riley R."/>
            <person name="Grigoriev I.V."/>
            <person name="Nagy L.G."/>
        </authorList>
    </citation>
    <scope>NUCLEOTIDE SEQUENCE [LARGE SCALE GENOMIC DNA]</scope>
    <source>
        <strain evidence="1 2">NL-1724</strain>
    </source>
</reference>
<proteinExistence type="predicted"/>
<evidence type="ECO:0000313" key="2">
    <source>
        <dbReference type="Proteomes" id="UP000320762"/>
    </source>
</evidence>
<comment type="caution">
    <text evidence="1">The sequence shown here is derived from an EMBL/GenBank/DDBJ whole genome shotgun (WGS) entry which is preliminary data.</text>
</comment>
<evidence type="ECO:0000313" key="1">
    <source>
        <dbReference type="EMBL" id="TRM56036.1"/>
    </source>
</evidence>
<dbReference type="AlphaFoldDB" id="A0A550BU39"/>
<gene>
    <name evidence="1" type="ORF">BD626DRAFT_576201</name>
</gene>
<organism evidence="1 2">
    <name type="scientific">Schizophyllum amplum</name>
    <dbReference type="NCBI Taxonomy" id="97359"/>
    <lineage>
        <taxon>Eukaryota</taxon>
        <taxon>Fungi</taxon>
        <taxon>Dikarya</taxon>
        <taxon>Basidiomycota</taxon>
        <taxon>Agaricomycotina</taxon>
        <taxon>Agaricomycetes</taxon>
        <taxon>Agaricomycetidae</taxon>
        <taxon>Agaricales</taxon>
        <taxon>Schizophyllaceae</taxon>
        <taxon>Schizophyllum</taxon>
    </lineage>
</organism>
<keyword evidence="2" id="KW-1185">Reference proteome</keyword>
<name>A0A550BU39_9AGAR</name>
<accession>A0A550BU39</accession>
<sequence length="139" mass="15758">MSVQMSSPTRTFAIVLFIDDRDQTFESHASAERVRSRFVLSPSPLRIQPAPPYAPLDSDYGTMDYDHAIFVLPTRSPASDIFNQSDLNSARSRSAGSSAVTVTLYSGLHRLRIRRHLWDLQFQPEDHLLHESEDSLVLQ</sequence>